<protein>
    <submittedName>
        <fullName evidence="2">Uncharacterized protein</fullName>
    </submittedName>
</protein>
<evidence type="ECO:0000313" key="2">
    <source>
        <dbReference type="EMBL" id="MFC1419480.1"/>
    </source>
</evidence>
<sequence length="527" mass="55082">MPTTFAGPDDLPLLPPGPDNRLVRLLVQVVDQPEERARAVTLLNGEHWSVRPTRSEDQVTPVPNRVSMVVEMYVRGARVGARPRAEQAVQQLAARATLGLWVIDSALVRAEPGAPSTTYQVYTRQTAPHGLGWLSGLWRDLGGADAQRGFQLPGPPDLVAARAEAQRRHLGGVLFDPVLHDVRVVLGPAAGPGSSGRMRWQAKALIAGRVILWMLLFLACGAVLQRSSGAWGAVPSAVAVAAAWPAGSWLTANARPLLRCVVGGAAAAIVVFLGYTLAADVPPGSSAGLLLLRTLVLLLLGCCAYGCWLAVRFTWLSRNATFVAGGLLGVLPFVLPWVGNLLKEVYLQDGFGIPASSVPVASYAVDAAGLKPVLIGAALLMVLVGGAGWLRYFHQAPSTASLAFLYGPLICVVYVGSALLAGIHGASGAADRAAEQARAGRAPSSYFGIEGRMMCLVPTGAEPVPVFNGPLPTDHPVLVFGTGSDPLWAWDPRRPDRGGPSGQALSLPAAAVSVVPPRGAGCPAARH</sequence>
<feature type="transmembrane region" description="Helical" evidence="1">
    <location>
        <begin position="257"/>
        <end position="278"/>
    </location>
</feature>
<proteinExistence type="predicted"/>
<feature type="transmembrane region" description="Helical" evidence="1">
    <location>
        <begin position="402"/>
        <end position="423"/>
    </location>
</feature>
<keyword evidence="1" id="KW-1133">Transmembrane helix</keyword>
<organism evidence="2 3">
    <name type="scientific">Streptacidiphilus cavernicola</name>
    <dbReference type="NCBI Taxonomy" id="3342716"/>
    <lineage>
        <taxon>Bacteria</taxon>
        <taxon>Bacillati</taxon>
        <taxon>Actinomycetota</taxon>
        <taxon>Actinomycetes</taxon>
        <taxon>Kitasatosporales</taxon>
        <taxon>Streptomycetaceae</taxon>
        <taxon>Streptacidiphilus</taxon>
    </lineage>
</organism>
<gene>
    <name evidence="2" type="ORF">ACEZDE_23010</name>
</gene>
<comment type="caution">
    <text evidence="2">The sequence shown here is derived from an EMBL/GenBank/DDBJ whole genome shotgun (WGS) entry which is preliminary data.</text>
</comment>
<keyword evidence="1" id="KW-0812">Transmembrane</keyword>
<evidence type="ECO:0000313" key="3">
    <source>
        <dbReference type="Proteomes" id="UP001592531"/>
    </source>
</evidence>
<feature type="transmembrane region" description="Helical" evidence="1">
    <location>
        <begin position="320"/>
        <end position="339"/>
    </location>
</feature>
<keyword evidence="1" id="KW-0472">Membrane</keyword>
<dbReference type="Proteomes" id="UP001592531">
    <property type="component" value="Unassembled WGS sequence"/>
</dbReference>
<feature type="transmembrane region" description="Helical" evidence="1">
    <location>
        <begin position="230"/>
        <end position="250"/>
    </location>
</feature>
<feature type="transmembrane region" description="Helical" evidence="1">
    <location>
        <begin position="290"/>
        <end position="311"/>
    </location>
</feature>
<evidence type="ECO:0000256" key="1">
    <source>
        <dbReference type="SAM" id="Phobius"/>
    </source>
</evidence>
<accession>A0ABV6W0G1</accession>
<feature type="transmembrane region" description="Helical" evidence="1">
    <location>
        <begin position="373"/>
        <end position="390"/>
    </location>
</feature>
<reference evidence="2 3" key="1">
    <citation type="submission" date="2024-09" db="EMBL/GenBank/DDBJ databases">
        <authorList>
            <person name="Lee S.D."/>
        </authorList>
    </citation>
    <scope>NUCLEOTIDE SEQUENCE [LARGE SCALE GENOMIC DNA]</scope>
    <source>
        <strain evidence="2 3">N8-3</strain>
    </source>
</reference>
<name>A0ABV6W0G1_9ACTN</name>
<keyword evidence="3" id="KW-1185">Reference proteome</keyword>
<dbReference type="RefSeq" id="WP_380538830.1">
    <property type="nucleotide sequence ID" value="NZ_JBHFAB010000018.1"/>
</dbReference>
<dbReference type="EMBL" id="JBHFAB010000018">
    <property type="protein sequence ID" value="MFC1419480.1"/>
    <property type="molecule type" value="Genomic_DNA"/>
</dbReference>
<feature type="transmembrane region" description="Helical" evidence="1">
    <location>
        <begin position="204"/>
        <end position="224"/>
    </location>
</feature>